<name>A0ABY6HIR3_9FIRM</name>
<evidence type="ECO:0000256" key="1">
    <source>
        <dbReference type="SAM" id="MobiDB-lite"/>
    </source>
</evidence>
<dbReference type="RefSeq" id="WP_228878062.1">
    <property type="nucleotide sequence ID" value="NZ_CABIIK010000003.1"/>
</dbReference>
<gene>
    <name evidence="3" type="ORF">LNN31_08405</name>
</gene>
<accession>A0ABY6HIR3</accession>
<dbReference type="Proteomes" id="UP001163550">
    <property type="component" value="Chromosome"/>
</dbReference>
<reference evidence="3" key="1">
    <citation type="submission" date="2021-11" db="EMBL/GenBank/DDBJ databases">
        <title>Isoprene-degrading acetogen.</title>
        <authorList>
            <person name="Yang Y."/>
            <person name="Jin H."/>
            <person name="Yan J."/>
        </authorList>
    </citation>
    <scope>NUCLEOTIDE SEQUENCE</scope>
    <source>
        <strain evidence="3">Berkeley</strain>
    </source>
</reference>
<keyword evidence="2" id="KW-0812">Transmembrane</keyword>
<evidence type="ECO:0000313" key="4">
    <source>
        <dbReference type="Proteomes" id="UP001163550"/>
    </source>
</evidence>
<keyword evidence="2" id="KW-1133">Transmembrane helix</keyword>
<dbReference type="EMBL" id="CP087994">
    <property type="protein sequence ID" value="UYO64430.1"/>
    <property type="molecule type" value="Genomic_DNA"/>
</dbReference>
<proteinExistence type="predicted"/>
<feature type="transmembrane region" description="Helical" evidence="2">
    <location>
        <begin position="21"/>
        <end position="43"/>
    </location>
</feature>
<evidence type="ECO:0000256" key="2">
    <source>
        <dbReference type="SAM" id="Phobius"/>
    </source>
</evidence>
<evidence type="ECO:0000313" key="3">
    <source>
        <dbReference type="EMBL" id="UYO64430.1"/>
    </source>
</evidence>
<protein>
    <submittedName>
        <fullName evidence="3">Uncharacterized protein</fullName>
    </submittedName>
</protein>
<keyword evidence="2" id="KW-0472">Membrane</keyword>
<feature type="region of interest" description="Disordered" evidence="1">
    <location>
        <begin position="117"/>
        <end position="178"/>
    </location>
</feature>
<organism evidence="3 4">
    <name type="scientific">Acetobacterium wieringae</name>
    <dbReference type="NCBI Taxonomy" id="52694"/>
    <lineage>
        <taxon>Bacteria</taxon>
        <taxon>Bacillati</taxon>
        <taxon>Bacillota</taxon>
        <taxon>Clostridia</taxon>
        <taxon>Eubacteriales</taxon>
        <taxon>Eubacteriaceae</taxon>
        <taxon>Acetobacterium</taxon>
    </lineage>
</organism>
<sequence>MMKEKVTVISNWLMKATLKQKIVLVVCAGLIVGITGLGIYQLVPHNDIKATQAEQENSVNVKAIEDTKTAADKLATTPAETTPVTTTPVAETPAPVVSNTTTVETPPQEYYIANDGAHYESEPVYSEPTTSYSEPAYEAPAVSNEPAAASSGGWNGDLGATPAQLTDNAGDYGTGISN</sequence>
<keyword evidence="4" id="KW-1185">Reference proteome</keyword>